<keyword evidence="3" id="KW-0456">Lyase</keyword>
<evidence type="ECO:0000256" key="3">
    <source>
        <dbReference type="ARBA" id="ARBA00023239"/>
    </source>
</evidence>
<gene>
    <name evidence="5" type="ORF">GCM10009825_34230</name>
</gene>
<reference evidence="5 6" key="1">
    <citation type="journal article" date="2019" name="Int. J. Syst. Evol. Microbiol.">
        <title>The Global Catalogue of Microorganisms (GCM) 10K type strain sequencing project: providing services to taxonomists for standard genome sequencing and annotation.</title>
        <authorList>
            <consortium name="The Broad Institute Genomics Platform"/>
            <consortium name="The Broad Institute Genome Sequencing Center for Infectious Disease"/>
            <person name="Wu L."/>
            <person name="Ma J."/>
        </authorList>
    </citation>
    <scope>NUCLEOTIDE SEQUENCE [LARGE SCALE GENOMIC DNA]</scope>
    <source>
        <strain evidence="5 6">JCM 15921</strain>
    </source>
</reference>
<feature type="domain" description="Tryptophan synthase beta chain-like PALP" evidence="4">
    <location>
        <begin position="16"/>
        <end position="228"/>
    </location>
</feature>
<dbReference type="Gene3D" id="3.40.50.1100">
    <property type="match status" value="2"/>
</dbReference>
<keyword evidence="6" id="KW-1185">Reference proteome</keyword>
<name>A0ABN2ZKK3_9MICC</name>
<dbReference type="PANTHER" id="PTHR48078:SF6">
    <property type="entry name" value="L-THREONINE DEHYDRATASE CATABOLIC TDCB"/>
    <property type="match status" value="1"/>
</dbReference>
<dbReference type="InterPro" id="IPR001926">
    <property type="entry name" value="TrpB-like_PALP"/>
</dbReference>
<dbReference type="InterPro" id="IPR050147">
    <property type="entry name" value="Ser/Thr_Dehydratase"/>
</dbReference>
<dbReference type="Pfam" id="PF00291">
    <property type="entry name" value="PALP"/>
    <property type="match status" value="1"/>
</dbReference>
<protein>
    <submittedName>
        <fullName evidence="5">Threonine/serine dehydratase</fullName>
    </submittedName>
</protein>
<comment type="caution">
    <text evidence="5">The sequence shown here is derived from an EMBL/GenBank/DDBJ whole genome shotgun (WGS) entry which is preliminary data.</text>
</comment>
<dbReference type="Proteomes" id="UP001500102">
    <property type="component" value="Unassembled WGS sequence"/>
</dbReference>
<keyword evidence="2" id="KW-0663">Pyridoxal phosphate</keyword>
<evidence type="ECO:0000313" key="5">
    <source>
        <dbReference type="EMBL" id="GAA2143651.1"/>
    </source>
</evidence>
<evidence type="ECO:0000256" key="1">
    <source>
        <dbReference type="ARBA" id="ARBA00001933"/>
    </source>
</evidence>
<dbReference type="InterPro" id="IPR036052">
    <property type="entry name" value="TrpB-like_PALP_sf"/>
</dbReference>
<proteinExistence type="predicted"/>
<evidence type="ECO:0000313" key="6">
    <source>
        <dbReference type="Proteomes" id="UP001500102"/>
    </source>
</evidence>
<comment type="cofactor">
    <cofactor evidence="1">
        <name>pyridoxal 5'-phosphate</name>
        <dbReference type="ChEBI" id="CHEBI:597326"/>
    </cofactor>
</comment>
<dbReference type="SUPFAM" id="SSF53686">
    <property type="entry name" value="Tryptophan synthase beta subunit-like PLP-dependent enzymes"/>
    <property type="match status" value="1"/>
</dbReference>
<organism evidence="5 6">
    <name type="scientific">Arthrobacter humicola</name>
    <dbReference type="NCBI Taxonomy" id="409291"/>
    <lineage>
        <taxon>Bacteria</taxon>
        <taxon>Bacillati</taxon>
        <taxon>Actinomycetota</taxon>
        <taxon>Actinomycetes</taxon>
        <taxon>Micrococcales</taxon>
        <taxon>Micrococcaceae</taxon>
        <taxon>Arthrobacter</taxon>
    </lineage>
</organism>
<evidence type="ECO:0000256" key="2">
    <source>
        <dbReference type="ARBA" id="ARBA00022898"/>
    </source>
</evidence>
<evidence type="ECO:0000259" key="4">
    <source>
        <dbReference type="Pfam" id="PF00291"/>
    </source>
</evidence>
<accession>A0ABN2ZKK3</accession>
<dbReference type="EMBL" id="BAAAQB010000041">
    <property type="protein sequence ID" value="GAA2143651.1"/>
    <property type="molecule type" value="Genomic_DNA"/>
</dbReference>
<sequence length="252" mass="26002">MINRSDVLEAERRINGYVRRTPLLRGGTAAAPLWFKCEFQQHTGVFKARGAFNRLLAARERGELDPAVGVVAASGGNAGLANAYAAAALGVPATVFVPETAPRVKVERLLGYGAAVRQVGAEYAEAYAAAMECVEASGALFCHAYDQLEIAAGAGTLAEEILEDEPGIDTIVVGGGGLYAGVAAAAEGRSRVVAVEPFNIPTLHAALDAGQPVDVPVSGIAADSLGAWRVAVIVCGANTDPCTLERIPTPAY</sequence>
<dbReference type="PANTHER" id="PTHR48078">
    <property type="entry name" value="THREONINE DEHYDRATASE, MITOCHONDRIAL-RELATED"/>
    <property type="match status" value="1"/>
</dbReference>